<dbReference type="SUPFAM" id="SSF55729">
    <property type="entry name" value="Acyl-CoA N-acyltransferases (Nat)"/>
    <property type="match status" value="1"/>
</dbReference>
<keyword evidence="2" id="KW-0808">Transferase</keyword>
<proteinExistence type="predicted"/>
<accession>A0A3D9I4N8</accession>
<reference evidence="2 3" key="1">
    <citation type="submission" date="2018-07" db="EMBL/GenBank/DDBJ databases">
        <title>Genomic Encyclopedia of Type Strains, Phase III (KMG-III): the genomes of soil and plant-associated and newly described type strains.</title>
        <authorList>
            <person name="Whitman W."/>
        </authorList>
    </citation>
    <scope>NUCLEOTIDE SEQUENCE [LARGE SCALE GENOMIC DNA]</scope>
    <source>
        <strain evidence="2 3">CECT 8236</strain>
    </source>
</reference>
<dbReference type="RefSeq" id="WP_115994191.1">
    <property type="nucleotide sequence ID" value="NZ_QRDY01000012.1"/>
</dbReference>
<dbReference type="AlphaFoldDB" id="A0A3D9I4N8"/>
<dbReference type="Pfam" id="PF00583">
    <property type="entry name" value="Acetyltransf_1"/>
    <property type="match status" value="1"/>
</dbReference>
<dbReference type="OrthoDB" id="46888at2"/>
<feature type="domain" description="N-acetyltransferase" evidence="1">
    <location>
        <begin position="1"/>
        <end position="153"/>
    </location>
</feature>
<sequence>MEVRMLDIRDKEIAEEIWALQHPAYRVEAELIGVSELPPLSDTVASIQACGETFLGCRDAQGDLVGAISYEKEKDGRFTICRVMVDPGYHRQGIGKQLLQRLLAEQSPGALWSVTAEVRNIPAIGLYERFGFVGQDTFSPMQGIELLRLVRYPRE</sequence>
<keyword evidence="3" id="KW-1185">Reference proteome</keyword>
<gene>
    <name evidence="2" type="ORF">DFP95_1127</name>
</gene>
<comment type="caution">
    <text evidence="2">The sequence shown here is derived from an EMBL/GenBank/DDBJ whole genome shotgun (WGS) entry which is preliminary data.</text>
</comment>
<dbReference type="PROSITE" id="PS51186">
    <property type="entry name" value="GNAT"/>
    <property type="match status" value="1"/>
</dbReference>
<dbReference type="PANTHER" id="PTHR43617">
    <property type="entry name" value="L-AMINO ACID N-ACETYLTRANSFERASE"/>
    <property type="match status" value="1"/>
</dbReference>
<organism evidence="2 3">
    <name type="scientific">Cohnella lupini</name>
    <dbReference type="NCBI Taxonomy" id="1294267"/>
    <lineage>
        <taxon>Bacteria</taxon>
        <taxon>Bacillati</taxon>
        <taxon>Bacillota</taxon>
        <taxon>Bacilli</taxon>
        <taxon>Bacillales</taxon>
        <taxon>Paenibacillaceae</taxon>
        <taxon>Cohnella</taxon>
    </lineage>
</organism>
<dbReference type="InterPro" id="IPR050276">
    <property type="entry name" value="MshD_Acetyltransferase"/>
</dbReference>
<dbReference type="CDD" id="cd04301">
    <property type="entry name" value="NAT_SF"/>
    <property type="match status" value="1"/>
</dbReference>
<dbReference type="InterPro" id="IPR000182">
    <property type="entry name" value="GNAT_dom"/>
</dbReference>
<evidence type="ECO:0000259" key="1">
    <source>
        <dbReference type="PROSITE" id="PS51186"/>
    </source>
</evidence>
<evidence type="ECO:0000313" key="3">
    <source>
        <dbReference type="Proteomes" id="UP000256869"/>
    </source>
</evidence>
<protein>
    <submittedName>
        <fullName evidence="2">Acetyltransferase (GNAT) family protein</fullName>
    </submittedName>
</protein>
<dbReference type="EMBL" id="QRDY01000012">
    <property type="protein sequence ID" value="RED56717.1"/>
    <property type="molecule type" value="Genomic_DNA"/>
</dbReference>
<dbReference type="Gene3D" id="3.40.630.30">
    <property type="match status" value="1"/>
</dbReference>
<evidence type="ECO:0000313" key="2">
    <source>
        <dbReference type="EMBL" id="RED56717.1"/>
    </source>
</evidence>
<dbReference type="InterPro" id="IPR016181">
    <property type="entry name" value="Acyl_CoA_acyltransferase"/>
</dbReference>
<dbReference type="Proteomes" id="UP000256869">
    <property type="component" value="Unassembled WGS sequence"/>
</dbReference>
<name>A0A3D9I4N8_9BACL</name>
<dbReference type="GO" id="GO:0016747">
    <property type="term" value="F:acyltransferase activity, transferring groups other than amino-acyl groups"/>
    <property type="evidence" value="ECO:0007669"/>
    <property type="project" value="InterPro"/>
</dbReference>